<evidence type="ECO:0000256" key="1">
    <source>
        <dbReference type="SAM" id="MobiDB-lite"/>
    </source>
</evidence>
<organism evidence="2 3">
    <name type="scientific">Streptomyces viridochromogenes Tue57</name>
    <dbReference type="NCBI Taxonomy" id="1160705"/>
    <lineage>
        <taxon>Bacteria</taxon>
        <taxon>Bacillati</taxon>
        <taxon>Actinomycetota</taxon>
        <taxon>Actinomycetes</taxon>
        <taxon>Kitasatosporales</taxon>
        <taxon>Streptomycetaceae</taxon>
        <taxon>Streptomyces</taxon>
    </lineage>
</organism>
<proteinExistence type="predicted"/>
<comment type="caution">
    <text evidence="2">The sequence shown here is derived from an EMBL/GenBank/DDBJ whole genome shotgun (WGS) entry which is preliminary data.</text>
</comment>
<evidence type="ECO:0000313" key="3">
    <source>
        <dbReference type="Proteomes" id="UP000011205"/>
    </source>
</evidence>
<name>L8P9R3_STRVR</name>
<dbReference type="EMBL" id="AMLP01000220">
    <property type="protein sequence ID" value="ELS52067.1"/>
    <property type="molecule type" value="Genomic_DNA"/>
</dbReference>
<reference evidence="2 3" key="1">
    <citation type="journal article" date="2013" name="Genome Announc.">
        <title>Draft Genome Sequence of Streptomyces viridochromogenes Strain Tu57, Producer of Avilamycin.</title>
        <authorList>
            <person name="Gruning B.A."/>
            <person name="Erxleben A."/>
            <person name="Hahnlein A."/>
            <person name="Gunther S."/>
        </authorList>
    </citation>
    <scope>NUCLEOTIDE SEQUENCE [LARGE SCALE GENOMIC DNA]</scope>
    <source>
        <strain evidence="2 3">Tue57</strain>
    </source>
</reference>
<evidence type="ECO:0000313" key="2">
    <source>
        <dbReference type="EMBL" id="ELS52067.1"/>
    </source>
</evidence>
<protein>
    <submittedName>
        <fullName evidence="2">Uncharacterized protein</fullName>
    </submittedName>
</protein>
<dbReference type="PATRIC" id="fig|1160705.3.peg.6801"/>
<feature type="region of interest" description="Disordered" evidence="1">
    <location>
        <begin position="1"/>
        <end position="40"/>
    </location>
</feature>
<accession>L8P9R3</accession>
<sequence length="40" mass="3783">MGSHGGPPSGKGVTLPSRLGGPATSVLSSPVLSSVPAARL</sequence>
<dbReference type="AlphaFoldDB" id="L8P9R3"/>
<gene>
    <name evidence="2" type="ORF">STVIR_6887</name>
</gene>
<dbReference type="Proteomes" id="UP000011205">
    <property type="component" value="Unassembled WGS sequence"/>
</dbReference>
<feature type="compositionally biased region" description="Low complexity" evidence="1">
    <location>
        <begin position="25"/>
        <end position="40"/>
    </location>
</feature>